<keyword evidence="4" id="KW-0539">Nucleus</keyword>
<evidence type="ECO:0000313" key="7">
    <source>
        <dbReference type="Proteomes" id="UP000186601"/>
    </source>
</evidence>
<sequence>MAPKGTYDVRALPPDTHGDGSANPCALFQRAFIALSEIIADACDECLSVHTPPYATVLEADRRFQAWEAKLPAYLRWRTPSASVFDDPSQERPPAICEKDLQYQRHTLAAWYLNGLMNIHRPYLMHSPPILPPPGTAAGPRTRIMLNPSRKRCIEAALELTRVLCNFHDEAAAWTEPGGLNPGMAAYFVFDGAVALAGALSQTPPHPQSQECLGLMNKATRVLQELADSSQSIDGEGEMAKRGITVLMALRRAGGWDMNDAEKGELVLLQDILEAQQQQEQAPQNGTPGNQSNNPLASASVGMDIFHDISLLNHPVSNSATYGPQSTATDTLSTSAFIPYLSSPQFSRASPYSGPMSTSGQDNTPFSNLFSDMNIPFTASLGVSTSRLTQSMLMPFDVLQGVQPDSQGIGEFDLDWAKLAGMQSWYNNGAVPIDGSAGP</sequence>
<reference evidence="6 7" key="1">
    <citation type="submission" date="2018-02" db="EMBL/GenBank/DDBJ databases">
        <title>Genome sequence of the basidiomycete white-rot fungus Phlebia centrifuga.</title>
        <authorList>
            <person name="Granchi Z."/>
            <person name="Peng M."/>
            <person name="de Vries R.P."/>
            <person name="Hilden K."/>
            <person name="Makela M.R."/>
            <person name="Grigoriev I."/>
            <person name="Riley R."/>
        </authorList>
    </citation>
    <scope>NUCLEOTIDE SEQUENCE [LARGE SCALE GENOMIC DNA]</scope>
    <source>
        <strain evidence="6 7">FBCC195</strain>
    </source>
</reference>
<evidence type="ECO:0000256" key="5">
    <source>
        <dbReference type="SAM" id="MobiDB-lite"/>
    </source>
</evidence>
<keyword evidence="2" id="KW-0238">DNA-binding</keyword>
<keyword evidence="7" id="KW-1185">Reference proteome</keyword>
<dbReference type="PANTHER" id="PTHR47424">
    <property type="entry name" value="REGULATORY PROTEIN GAL4"/>
    <property type="match status" value="1"/>
</dbReference>
<dbReference type="STRING" id="98765.A0A2R6S4Q6"/>
<name>A0A2R6S4Q6_9APHY</name>
<dbReference type="CDD" id="cd12148">
    <property type="entry name" value="fungal_TF_MHR"/>
    <property type="match status" value="1"/>
</dbReference>
<proteinExistence type="predicted"/>
<accession>A0A2R6S4Q6</accession>
<feature type="compositionally biased region" description="Polar residues" evidence="5">
    <location>
        <begin position="285"/>
        <end position="297"/>
    </location>
</feature>
<keyword evidence="1" id="KW-0805">Transcription regulation</keyword>
<dbReference type="InterPro" id="IPR051127">
    <property type="entry name" value="Fungal_SecMet_Regulators"/>
</dbReference>
<dbReference type="GO" id="GO:0000435">
    <property type="term" value="P:positive regulation of transcription from RNA polymerase II promoter by galactose"/>
    <property type="evidence" value="ECO:0007669"/>
    <property type="project" value="TreeGrafter"/>
</dbReference>
<dbReference type="GO" id="GO:0005634">
    <property type="term" value="C:nucleus"/>
    <property type="evidence" value="ECO:0007669"/>
    <property type="project" value="TreeGrafter"/>
</dbReference>
<evidence type="ECO:0000256" key="1">
    <source>
        <dbReference type="ARBA" id="ARBA00023015"/>
    </source>
</evidence>
<evidence type="ECO:0000256" key="3">
    <source>
        <dbReference type="ARBA" id="ARBA00023163"/>
    </source>
</evidence>
<dbReference type="OrthoDB" id="3364175at2759"/>
<comment type="caution">
    <text evidence="6">The sequence shown here is derived from an EMBL/GenBank/DDBJ whole genome shotgun (WGS) entry which is preliminary data.</text>
</comment>
<keyword evidence="3" id="KW-0804">Transcription</keyword>
<feature type="region of interest" description="Disordered" evidence="5">
    <location>
        <begin position="277"/>
        <end position="298"/>
    </location>
</feature>
<organism evidence="6 7">
    <name type="scientific">Hermanssonia centrifuga</name>
    <dbReference type="NCBI Taxonomy" id="98765"/>
    <lineage>
        <taxon>Eukaryota</taxon>
        <taxon>Fungi</taxon>
        <taxon>Dikarya</taxon>
        <taxon>Basidiomycota</taxon>
        <taxon>Agaricomycotina</taxon>
        <taxon>Agaricomycetes</taxon>
        <taxon>Polyporales</taxon>
        <taxon>Meruliaceae</taxon>
        <taxon>Hermanssonia</taxon>
    </lineage>
</organism>
<dbReference type="EMBL" id="MLYV02000069">
    <property type="protein sequence ID" value="PSS37268.1"/>
    <property type="molecule type" value="Genomic_DNA"/>
</dbReference>
<dbReference type="GO" id="GO:0000981">
    <property type="term" value="F:DNA-binding transcription factor activity, RNA polymerase II-specific"/>
    <property type="evidence" value="ECO:0007669"/>
    <property type="project" value="TreeGrafter"/>
</dbReference>
<protein>
    <submittedName>
        <fullName evidence="6">Uncharacterized protein</fullName>
    </submittedName>
</protein>
<evidence type="ECO:0000256" key="4">
    <source>
        <dbReference type="ARBA" id="ARBA00023242"/>
    </source>
</evidence>
<evidence type="ECO:0000256" key="2">
    <source>
        <dbReference type="ARBA" id="ARBA00023125"/>
    </source>
</evidence>
<gene>
    <name evidence="6" type="ORF">PHLCEN_2v906</name>
</gene>
<dbReference type="AlphaFoldDB" id="A0A2R6S4Q6"/>
<dbReference type="GO" id="GO:0000978">
    <property type="term" value="F:RNA polymerase II cis-regulatory region sequence-specific DNA binding"/>
    <property type="evidence" value="ECO:0007669"/>
    <property type="project" value="TreeGrafter"/>
</dbReference>
<dbReference type="PANTHER" id="PTHR47424:SF3">
    <property type="entry name" value="REGULATORY PROTEIN GAL4"/>
    <property type="match status" value="1"/>
</dbReference>
<dbReference type="Proteomes" id="UP000186601">
    <property type="component" value="Unassembled WGS sequence"/>
</dbReference>
<evidence type="ECO:0000313" key="6">
    <source>
        <dbReference type="EMBL" id="PSS37268.1"/>
    </source>
</evidence>